<organism evidence="1 2">
    <name type="scientific">Pseudomonas lactis</name>
    <dbReference type="NCBI Taxonomy" id="1615674"/>
    <lineage>
        <taxon>Bacteria</taxon>
        <taxon>Pseudomonadati</taxon>
        <taxon>Pseudomonadota</taxon>
        <taxon>Gammaproteobacteria</taxon>
        <taxon>Pseudomonadales</taxon>
        <taxon>Pseudomonadaceae</taxon>
        <taxon>Pseudomonas</taxon>
    </lineage>
</organism>
<evidence type="ECO:0000313" key="2">
    <source>
        <dbReference type="Proteomes" id="UP000752172"/>
    </source>
</evidence>
<dbReference type="EMBL" id="DYTS01000223">
    <property type="protein sequence ID" value="HJH19492.1"/>
    <property type="molecule type" value="Genomic_DNA"/>
</dbReference>
<reference evidence="1" key="1">
    <citation type="journal article" date="2021" name="PeerJ">
        <title>Extensive microbial diversity within the chicken gut microbiome revealed by metagenomics and culture.</title>
        <authorList>
            <person name="Gilroy R."/>
            <person name="Ravi A."/>
            <person name="Getino M."/>
            <person name="Pursley I."/>
            <person name="Horton D.L."/>
            <person name="Alikhan N.F."/>
            <person name="Baker D."/>
            <person name="Gharbi K."/>
            <person name="Hall N."/>
            <person name="Watson M."/>
            <person name="Adriaenssens E.M."/>
            <person name="Foster-Nyarko E."/>
            <person name="Jarju S."/>
            <person name="Secka A."/>
            <person name="Antonio M."/>
            <person name="Oren A."/>
            <person name="Chaudhuri R.R."/>
            <person name="La Ragione R."/>
            <person name="Hildebrand F."/>
            <person name="Pallen M.J."/>
        </authorList>
    </citation>
    <scope>NUCLEOTIDE SEQUENCE</scope>
    <source>
        <strain evidence="1">ChiSjej2B20-17149</strain>
    </source>
</reference>
<proteinExistence type="predicted"/>
<dbReference type="RefSeq" id="WP_278917266.1">
    <property type="nucleotide sequence ID" value="NZ_DYTS01000223.1"/>
</dbReference>
<sequence length="60" mass="6488">MKYFEWEGAVTEAVAETLAMNHSDAAGIVEAQPFYTQQSWGKGVDAQLTAAKILAVDQAE</sequence>
<dbReference type="Proteomes" id="UP000752172">
    <property type="component" value="Unassembled WGS sequence"/>
</dbReference>
<accession>A0A921NGZ1</accession>
<gene>
    <name evidence="1" type="ORF">K8W20_12345</name>
</gene>
<comment type="caution">
    <text evidence="1">The sequence shown here is derived from an EMBL/GenBank/DDBJ whole genome shotgun (WGS) entry which is preliminary data.</text>
</comment>
<protein>
    <submittedName>
        <fullName evidence="1">Uncharacterized protein</fullName>
    </submittedName>
</protein>
<reference evidence="1" key="2">
    <citation type="submission" date="2021-09" db="EMBL/GenBank/DDBJ databases">
        <authorList>
            <person name="Gilroy R."/>
        </authorList>
    </citation>
    <scope>NUCLEOTIDE SEQUENCE</scope>
    <source>
        <strain evidence="1">ChiSjej2B20-17149</strain>
    </source>
</reference>
<dbReference type="AlphaFoldDB" id="A0A921NGZ1"/>
<name>A0A921NGZ1_9PSED</name>
<evidence type="ECO:0000313" key="1">
    <source>
        <dbReference type="EMBL" id="HJH19492.1"/>
    </source>
</evidence>